<dbReference type="InterPro" id="IPR042840">
    <property type="entry name" value="LMNTD1"/>
</dbReference>
<reference evidence="6" key="1">
    <citation type="journal article" date="2023" name="G3 (Bethesda)">
        <title>A reference genome for the long-term kleptoplast-retaining sea slug Elysia crispata morphotype clarki.</title>
        <authorList>
            <person name="Eastman K.E."/>
            <person name="Pendleton A.L."/>
            <person name="Shaikh M.A."/>
            <person name="Suttiyut T."/>
            <person name="Ogas R."/>
            <person name="Tomko P."/>
            <person name="Gavelis G."/>
            <person name="Widhalm J.R."/>
            <person name="Wisecaver J.H."/>
        </authorList>
    </citation>
    <scope>NUCLEOTIDE SEQUENCE</scope>
    <source>
        <strain evidence="6">ECLA1</strain>
    </source>
</reference>
<feature type="region of interest" description="Disordered" evidence="4">
    <location>
        <begin position="1492"/>
        <end position="1511"/>
    </location>
</feature>
<sequence>MLPRIKIEIQKPFEGLAKIASRGKNKKKVFKDLRQIQEEDGSQLGEITLIVPSLPLSGVDQPREPGLATPDPDLEVKPAACPFGDRIAKERAEKELKAKPPRSVGARSQQVLDESFPRNVLLRQREQKQKNAQRPRTAGVNPASGRERGRSFISTRSYISDLTDPPLSPTSPPPISRPRAKSAGSVTRTSAAVASAFSTSGSPFYGADAQTPHAWNPSTEADFLVQPNNIGIFSSGVSYPEALPQNQSQYKPDPSLAQTVNPHCPPRQQIYGSAAYQLRDVDRDRPAAPTTVADSKVNQYLHHNSGFSLDLPISGPATHDSTSASEPPEITISRPDIPVAPSSSEQEAQNAGESNPQTNGPQLQFLRENCASPVPISKQTLFLCPSSSPNTLPGLPESETVRAPVPASSYLAPSPPQQASSLSHVTLPTAQPLPYSTSTADHLLAFHSQQLPASSAISAPINVVQLPPAASVPPPQLIIPSPPTTTTAADSNTMTSYVGNMGVLTPIPPSRVQEKEELQRLNERFSSYISRVRQLGQAVNAVDSSAFLRSSKILEDEIVQLKAMYEAELAKLRRELEASGHERNSLYTQHNKQQKQLGELTDRLSIETDKTNKLMDEINLLQRKNANLEAELQDVRISGQRPQQDLDNMARNVEALTREVEAWKHRYEHEQVARQELEDKNQQLVKKVEFADSVHGQQVTDYQSRLDTASAAILNLEARVRELSTADMNVSDMIRQVREAAEAELRSFLVESEEQYSRNLSALKAQIDADADTIQRMSQEKTELMGSIGELHAKIRNLEGQVANLSHQRSSLEDMVSTERRRAADQVRLLEVKVRQVQEQLVVKMREVSTARESQLPLKAEIEALKAMLEEEERRLRVPLGIVPASLVQQPTITAPPPSSAQIMATPSLSALKASTQMSYSQASAANQQQAANLAFVQSIADANKGNLVHEVATTSEDGGVLGSQATVIQQQQPLSTSTAPAGEVPATTLVSSVQQLPTNTTTTVTTEGNTVNLTANYNYSSSYPTIGGPCNPLYPYEPSPPLNTLYIPESLRTVEEGAIAYDADYAVGQGVPDTQDYEMYLNSLSLPMSGPRYHYETTPSVNKLHLQPSPPLTPRAVGPIQSRIKSAPATTNNSLPPVPTSEPQQQVEGNLTGSAVNLIPANLGSGKDYFDQMFSDLHRDALFSKPRPKSSPLERRLPSTFHDYTVSTSSAIGDLKILEVNQDGKFVRLVNDGPTEFELGGYLLQQNVGGHPVAVFRFPPRTKFAADSTITVWAAMNDPHLHNPPTDFFWREQQKWGTGPECTTILCRANGQAVAWTTAAHRFSKDAFEEVAKPAEGGKQGKDQDDLVDDESLTELALDANGPRPEPVYLRREKQAPPSLNATRHPHGCSPAAPTHPGTGQARPLRMGNDNSSVVRQSRSQTQRPDPVPGQPFSGAPAQRCGSAPLRKMGGSQVGTIRGNKSICAPGETCEGPSPFMKPRDRFEAGLEQVRSQHHPDFLPPMPRPPLTSC</sequence>
<evidence type="ECO:0000259" key="5">
    <source>
        <dbReference type="PROSITE" id="PS51841"/>
    </source>
</evidence>
<feature type="compositionally biased region" description="Polar residues" evidence="4">
    <location>
        <begin position="1129"/>
        <end position="1147"/>
    </location>
</feature>
<dbReference type="PROSITE" id="PS51841">
    <property type="entry name" value="LTD"/>
    <property type="match status" value="1"/>
</dbReference>
<feature type="domain" description="LTD" evidence="5">
    <location>
        <begin position="1204"/>
        <end position="1322"/>
    </location>
</feature>
<dbReference type="PANTHER" id="PTHR47012:SF3">
    <property type="entry name" value="LAMIN TAIL DOMAIN CONTAINING 1"/>
    <property type="match status" value="1"/>
</dbReference>
<dbReference type="GO" id="GO:0005882">
    <property type="term" value="C:intermediate filament"/>
    <property type="evidence" value="ECO:0007669"/>
    <property type="project" value="UniProtKB-KW"/>
</dbReference>
<dbReference type="GO" id="GO:0005635">
    <property type="term" value="C:nuclear envelope"/>
    <property type="evidence" value="ECO:0007669"/>
    <property type="project" value="TreeGrafter"/>
</dbReference>
<dbReference type="SUPFAM" id="SSF74853">
    <property type="entry name" value="Lamin A/C globular tail domain"/>
    <property type="match status" value="1"/>
</dbReference>
<dbReference type="PANTHER" id="PTHR47012">
    <property type="entry name" value="LAMIN TAIL DOMAIN-CONTAINING PROTEIN 1"/>
    <property type="match status" value="1"/>
</dbReference>
<evidence type="ECO:0000313" key="6">
    <source>
        <dbReference type="EMBL" id="KAK3749854.1"/>
    </source>
</evidence>
<dbReference type="Gene3D" id="2.60.40.1260">
    <property type="entry name" value="Lamin Tail domain"/>
    <property type="match status" value="1"/>
</dbReference>
<dbReference type="Proteomes" id="UP001283361">
    <property type="component" value="Unassembled WGS sequence"/>
</dbReference>
<feature type="compositionally biased region" description="Low complexity" evidence="4">
    <location>
        <begin position="1413"/>
        <end position="1422"/>
    </location>
</feature>
<feature type="compositionally biased region" description="Basic and acidic residues" evidence="4">
    <location>
        <begin position="86"/>
        <end position="98"/>
    </location>
</feature>
<evidence type="ECO:0000256" key="1">
    <source>
        <dbReference type="ARBA" id="ARBA00022754"/>
    </source>
</evidence>
<feature type="region of interest" description="Disordered" evidence="4">
    <location>
        <begin position="1378"/>
        <end position="1481"/>
    </location>
</feature>
<proteinExistence type="predicted"/>
<feature type="compositionally biased region" description="Polar residues" evidence="4">
    <location>
        <begin position="341"/>
        <end position="362"/>
    </location>
</feature>
<dbReference type="InterPro" id="IPR039008">
    <property type="entry name" value="IF_rod_dom"/>
</dbReference>
<feature type="coiled-coil region" evidence="3">
    <location>
        <begin position="555"/>
        <end position="582"/>
    </location>
</feature>
<evidence type="ECO:0000256" key="2">
    <source>
        <dbReference type="ARBA" id="ARBA00023054"/>
    </source>
</evidence>
<feature type="region of interest" description="Disordered" evidence="4">
    <location>
        <begin position="55"/>
        <end position="187"/>
    </location>
</feature>
<organism evidence="6 7">
    <name type="scientific">Elysia crispata</name>
    <name type="common">lettuce slug</name>
    <dbReference type="NCBI Taxonomy" id="231223"/>
    <lineage>
        <taxon>Eukaryota</taxon>
        <taxon>Metazoa</taxon>
        <taxon>Spiralia</taxon>
        <taxon>Lophotrochozoa</taxon>
        <taxon>Mollusca</taxon>
        <taxon>Gastropoda</taxon>
        <taxon>Heterobranchia</taxon>
        <taxon>Euthyneura</taxon>
        <taxon>Panpulmonata</taxon>
        <taxon>Sacoglossa</taxon>
        <taxon>Placobranchoidea</taxon>
        <taxon>Plakobranchidae</taxon>
        <taxon>Elysia</taxon>
    </lineage>
</organism>
<dbReference type="InterPro" id="IPR036415">
    <property type="entry name" value="Lamin_tail_dom_sf"/>
</dbReference>
<feature type="coiled-coil region" evidence="3">
    <location>
        <begin position="611"/>
        <end position="726"/>
    </location>
</feature>
<evidence type="ECO:0000313" key="7">
    <source>
        <dbReference type="Proteomes" id="UP001283361"/>
    </source>
</evidence>
<keyword evidence="7" id="KW-1185">Reference proteome</keyword>
<dbReference type="Pfam" id="PF00932">
    <property type="entry name" value="LTD"/>
    <property type="match status" value="1"/>
</dbReference>
<protein>
    <recommendedName>
        <fullName evidence="5">LTD domain-containing protein</fullName>
    </recommendedName>
</protein>
<dbReference type="EMBL" id="JAWDGP010005924">
    <property type="protein sequence ID" value="KAK3749854.1"/>
    <property type="molecule type" value="Genomic_DNA"/>
</dbReference>
<evidence type="ECO:0000256" key="3">
    <source>
        <dbReference type="SAM" id="Coils"/>
    </source>
</evidence>
<feature type="coiled-coil region" evidence="3">
    <location>
        <begin position="760"/>
        <end position="840"/>
    </location>
</feature>
<dbReference type="Pfam" id="PF00038">
    <property type="entry name" value="Filament"/>
    <property type="match status" value="1"/>
</dbReference>
<feature type="compositionally biased region" description="Pro residues" evidence="4">
    <location>
        <begin position="1499"/>
        <end position="1511"/>
    </location>
</feature>
<feature type="region of interest" description="Disordered" evidence="4">
    <location>
        <begin position="1128"/>
        <end position="1147"/>
    </location>
</feature>
<name>A0AAE0YLF4_9GAST</name>
<accession>A0AAE0YLF4</accession>
<dbReference type="InterPro" id="IPR001322">
    <property type="entry name" value="Lamin_tail_dom"/>
</dbReference>
<keyword evidence="1" id="KW-0403">Intermediate filament</keyword>
<comment type="caution">
    <text evidence="6">The sequence shown here is derived from an EMBL/GenBank/DDBJ whole genome shotgun (WGS) entry which is preliminary data.</text>
</comment>
<gene>
    <name evidence="6" type="ORF">RRG08_066167</name>
</gene>
<feature type="compositionally biased region" description="Pro residues" evidence="4">
    <location>
        <begin position="166"/>
        <end position="176"/>
    </location>
</feature>
<keyword evidence="2 3" id="KW-0175">Coiled coil</keyword>
<feature type="region of interest" description="Disordered" evidence="4">
    <location>
        <begin position="311"/>
        <end position="362"/>
    </location>
</feature>
<evidence type="ECO:0000256" key="4">
    <source>
        <dbReference type="SAM" id="MobiDB-lite"/>
    </source>
</evidence>
<dbReference type="GO" id="GO:0005737">
    <property type="term" value="C:cytoplasm"/>
    <property type="evidence" value="ECO:0007669"/>
    <property type="project" value="TreeGrafter"/>
</dbReference>